<feature type="compositionally biased region" description="Basic residues" evidence="1">
    <location>
        <begin position="405"/>
        <end position="414"/>
    </location>
</feature>
<feature type="non-terminal residue" evidence="2">
    <location>
        <position position="463"/>
    </location>
</feature>
<dbReference type="AlphaFoldDB" id="A0A6J4VLA4"/>
<feature type="compositionally biased region" description="Basic residues" evidence="1">
    <location>
        <begin position="212"/>
        <end position="228"/>
    </location>
</feature>
<evidence type="ECO:0000256" key="1">
    <source>
        <dbReference type="SAM" id="MobiDB-lite"/>
    </source>
</evidence>
<feature type="non-terminal residue" evidence="2">
    <location>
        <position position="1"/>
    </location>
</feature>
<sequence>GDGYQDDERGLTGGNPRRPAEQGRDPQARRRRGGPVRQPPVHRRDGDGQERHHPGQHPRPHHRRRAVDRRLLDRRLHPDRRVRHVPHAGPLHLRRDPLGARRVHHRPHHLLGLLPERRPLPRRPPRRAAPPVGAPRPARLHLQDRAGAGVLPLHPGERRDRPPAARPRRLLRPLHRPRRHRPQGHGQGPDRDGDRRRGEPPRGRLRPARDRLRVRRRRPDLRPGRHLQVRSEGDRPEARPARHLHAEADGGDQRLRHALPPELRLPRRRQERLRRRGRRLRPLQDRQALHRRPARPRPRHVRRDRAVGQLLPPPRPRLRGAGLRRLGADQPLGPDPGARHPRRQHRRHPDRAALPGPLLQPVPRLRRDARRRHRRHRERAAAAGAGRGEPLPLHRRGPEAAQRPRPPRHPRRGGRRDGEGPDHPPGPRRPRLRPPRRGPACRVGRVPPPRLPVGARPLPRGLL</sequence>
<evidence type="ECO:0000313" key="2">
    <source>
        <dbReference type="EMBL" id="CAA9582554.1"/>
    </source>
</evidence>
<proteinExistence type="predicted"/>
<feature type="compositionally biased region" description="Basic and acidic residues" evidence="1">
    <location>
        <begin position="42"/>
        <end position="53"/>
    </location>
</feature>
<feature type="compositionally biased region" description="Basic residues" evidence="1">
    <location>
        <begin position="54"/>
        <end position="67"/>
    </location>
</feature>
<gene>
    <name evidence="2" type="ORF">AVDCRST_MAG19-4213</name>
</gene>
<feature type="compositionally biased region" description="Low complexity" evidence="1">
    <location>
        <begin position="452"/>
        <end position="463"/>
    </location>
</feature>
<feature type="compositionally biased region" description="Basic and acidic residues" evidence="1">
    <location>
        <begin position="229"/>
        <end position="255"/>
    </location>
</feature>
<feature type="compositionally biased region" description="Basic residues" evidence="1">
    <location>
        <begin position="77"/>
        <end position="86"/>
    </location>
</feature>
<feature type="compositionally biased region" description="Basic and acidic residues" evidence="1">
    <location>
        <begin position="1"/>
        <end position="10"/>
    </location>
</feature>
<protein>
    <submittedName>
        <fullName evidence="2">Glutamine synthetase type I</fullName>
        <ecNumber evidence="2">6.3.1.2</ecNumber>
    </submittedName>
</protein>
<accession>A0A6J4VLA4</accession>
<feature type="compositionally biased region" description="Basic residues" evidence="1">
    <location>
        <begin position="266"/>
        <end position="281"/>
    </location>
</feature>
<feature type="compositionally biased region" description="Basic and acidic residues" evidence="1">
    <location>
        <begin position="18"/>
        <end position="28"/>
    </location>
</feature>
<dbReference type="EMBL" id="CADCWL010000236">
    <property type="protein sequence ID" value="CAA9582554.1"/>
    <property type="molecule type" value="Genomic_DNA"/>
</dbReference>
<reference evidence="2" key="1">
    <citation type="submission" date="2020-02" db="EMBL/GenBank/DDBJ databases">
        <authorList>
            <person name="Meier V. D."/>
        </authorList>
    </citation>
    <scope>NUCLEOTIDE SEQUENCE</scope>
    <source>
        <strain evidence="2">AVDCRST_MAG19</strain>
    </source>
</reference>
<organism evidence="2">
    <name type="scientific">uncultured Thermomicrobiales bacterium</name>
    <dbReference type="NCBI Taxonomy" id="1645740"/>
    <lineage>
        <taxon>Bacteria</taxon>
        <taxon>Pseudomonadati</taxon>
        <taxon>Thermomicrobiota</taxon>
        <taxon>Thermomicrobia</taxon>
        <taxon>Thermomicrobiales</taxon>
        <taxon>environmental samples</taxon>
    </lineage>
</organism>
<feature type="compositionally biased region" description="Low complexity" evidence="1">
    <location>
        <begin position="381"/>
        <end position="391"/>
    </location>
</feature>
<feature type="compositionally biased region" description="Basic and acidic residues" evidence="1">
    <location>
        <begin position="188"/>
        <end position="211"/>
    </location>
</feature>
<feature type="compositionally biased region" description="Basic residues" evidence="1">
    <location>
        <begin position="339"/>
        <end position="349"/>
    </location>
</feature>
<feature type="region of interest" description="Disordered" evidence="1">
    <location>
        <begin position="1"/>
        <end position="463"/>
    </location>
</feature>
<feature type="compositionally biased region" description="Basic residues" evidence="1">
    <location>
        <begin position="367"/>
        <end position="378"/>
    </location>
</feature>
<feature type="compositionally biased region" description="Basic residues" evidence="1">
    <location>
        <begin position="289"/>
        <end position="303"/>
    </location>
</feature>
<keyword evidence="2" id="KW-0436">Ligase</keyword>
<dbReference type="EC" id="6.3.1.2" evidence="2"/>
<feature type="compositionally biased region" description="Basic residues" evidence="1">
    <location>
        <begin position="166"/>
        <end position="183"/>
    </location>
</feature>
<name>A0A6J4VLA4_9BACT</name>
<dbReference type="GO" id="GO:0004356">
    <property type="term" value="F:glutamine synthetase activity"/>
    <property type="evidence" value="ECO:0007669"/>
    <property type="project" value="UniProtKB-EC"/>
</dbReference>
<feature type="compositionally biased region" description="Basic residues" evidence="1">
    <location>
        <begin position="426"/>
        <end position="436"/>
    </location>
</feature>